<evidence type="ECO:0000313" key="1">
    <source>
        <dbReference type="EMBL" id="EKC24196.1"/>
    </source>
</evidence>
<organism evidence="1">
    <name type="scientific">Magallana gigas</name>
    <name type="common">Pacific oyster</name>
    <name type="synonym">Crassostrea gigas</name>
    <dbReference type="NCBI Taxonomy" id="29159"/>
    <lineage>
        <taxon>Eukaryota</taxon>
        <taxon>Metazoa</taxon>
        <taxon>Spiralia</taxon>
        <taxon>Lophotrochozoa</taxon>
        <taxon>Mollusca</taxon>
        <taxon>Bivalvia</taxon>
        <taxon>Autobranchia</taxon>
        <taxon>Pteriomorphia</taxon>
        <taxon>Ostreida</taxon>
        <taxon>Ostreoidea</taxon>
        <taxon>Ostreidae</taxon>
        <taxon>Magallana</taxon>
    </lineage>
</organism>
<gene>
    <name evidence="1" type="ORF">CGI_10006244</name>
</gene>
<dbReference type="InParanoid" id="K1QRM3"/>
<dbReference type="EMBL" id="JH817842">
    <property type="protein sequence ID" value="EKC24196.1"/>
    <property type="molecule type" value="Genomic_DNA"/>
</dbReference>
<proteinExistence type="predicted"/>
<dbReference type="HOGENOM" id="CLU_3126394_0_0_1"/>
<sequence length="50" mass="6116">MARILNDLPRWLVIIVWLIGNIVYFVVTYFNFLTRDYDYTNLMLGVRIQY</sequence>
<dbReference type="AlphaFoldDB" id="K1QRM3"/>
<name>K1QRM3_MAGGI</name>
<protein>
    <submittedName>
        <fullName evidence="1">Uncharacterized protein</fullName>
    </submittedName>
</protein>
<accession>K1QRM3</accession>
<reference evidence="1" key="1">
    <citation type="journal article" date="2012" name="Nature">
        <title>The oyster genome reveals stress adaptation and complexity of shell formation.</title>
        <authorList>
            <person name="Zhang G."/>
            <person name="Fang X."/>
            <person name="Guo X."/>
            <person name="Li L."/>
            <person name="Luo R."/>
            <person name="Xu F."/>
            <person name="Yang P."/>
            <person name="Zhang L."/>
            <person name="Wang X."/>
            <person name="Qi H."/>
            <person name="Xiong Z."/>
            <person name="Que H."/>
            <person name="Xie Y."/>
            <person name="Holland P.W."/>
            <person name="Paps J."/>
            <person name="Zhu Y."/>
            <person name="Wu F."/>
            <person name="Chen Y."/>
            <person name="Wang J."/>
            <person name="Peng C."/>
            <person name="Meng J."/>
            <person name="Yang L."/>
            <person name="Liu J."/>
            <person name="Wen B."/>
            <person name="Zhang N."/>
            <person name="Huang Z."/>
            <person name="Zhu Q."/>
            <person name="Feng Y."/>
            <person name="Mount A."/>
            <person name="Hedgecock D."/>
            <person name="Xu Z."/>
            <person name="Liu Y."/>
            <person name="Domazet-Loso T."/>
            <person name="Du Y."/>
            <person name="Sun X."/>
            <person name="Zhang S."/>
            <person name="Liu B."/>
            <person name="Cheng P."/>
            <person name="Jiang X."/>
            <person name="Li J."/>
            <person name="Fan D."/>
            <person name="Wang W."/>
            <person name="Fu W."/>
            <person name="Wang T."/>
            <person name="Wang B."/>
            <person name="Zhang J."/>
            <person name="Peng Z."/>
            <person name="Li Y."/>
            <person name="Li N."/>
            <person name="Wang J."/>
            <person name="Chen M."/>
            <person name="He Y."/>
            <person name="Tan F."/>
            <person name="Song X."/>
            <person name="Zheng Q."/>
            <person name="Huang R."/>
            <person name="Yang H."/>
            <person name="Du X."/>
            <person name="Chen L."/>
            <person name="Yang M."/>
            <person name="Gaffney P.M."/>
            <person name="Wang S."/>
            <person name="Luo L."/>
            <person name="She Z."/>
            <person name="Ming Y."/>
            <person name="Huang W."/>
            <person name="Zhang S."/>
            <person name="Huang B."/>
            <person name="Zhang Y."/>
            <person name="Qu T."/>
            <person name="Ni P."/>
            <person name="Miao G."/>
            <person name="Wang J."/>
            <person name="Wang Q."/>
            <person name="Steinberg C.E."/>
            <person name="Wang H."/>
            <person name="Li N."/>
            <person name="Qian L."/>
            <person name="Zhang G."/>
            <person name="Li Y."/>
            <person name="Yang H."/>
            <person name="Liu X."/>
            <person name="Wang J."/>
            <person name="Yin Y."/>
            <person name="Wang J."/>
        </authorList>
    </citation>
    <scope>NUCLEOTIDE SEQUENCE [LARGE SCALE GENOMIC DNA]</scope>
    <source>
        <strain evidence="1">05x7-T-G4-1.051#20</strain>
    </source>
</reference>